<keyword evidence="4" id="KW-0804">Transcription</keyword>
<keyword evidence="1" id="KW-0479">Metal-binding</keyword>
<evidence type="ECO:0000256" key="1">
    <source>
        <dbReference type="ARBA" id="ARBA00022723"/>
    </source>
</evidence>
<evidence type="ECO:0000256" key="2">
    <source>
        <dbReference type="ARBA" id="ARBA00022833"/>
    </source>
</evidence>
<evidence type="ECO:0000313" key="9">
    <source>
        <dbReference type="Proteomes" id="UP001358417"/>
    </source>
</evidence>
<organism evidence="8 9">
    <name type="scientific">Exophiala bonariae</name>
    <dbReference type="NCBI Taxonomy" id="1690606"/>
    <lineage>
        <taxon>Eukaryota</taxon>
        <taxon>Fungi</taxon>
        <taxon>Dikarya</taxon>
        <taxon>Ascomycota</taxon>
        <taxon>Pezizomycotina</taxon>
        <taxon>Eurotiomycetes</taxon>
        <taxon>Chaetothyriomycetidae</taxon>
        <taxon>Chaetothyriales</taxon>
        <taxon>Herpotrichiellaceae</taxon>
        <taxon>Exophiala</taxon>
    </lineage>
</organism>
<sequence length="799" mass="88102">MACNYPAVNGPQGTELSSPSSQERLSTEPLGVALDQREHVDFVNSDWRQNIDNTSTIEVQQSTGQADTRFNDNATTVLTNDPIPSYDTAEGISMYPSSSDITMAIDGIYHGPISFANEGHNLGEDVTAGTSQFSFSPMPFGGSTQDWLDLDPFGIMDDFHTDLPSNTTNNITFPHHATWSIPASNQFLPLISRDQQPNPMTSSATIPIAIPTRPASPNVQSRAQPWPFEQAHDTMQSTLRLPPLRDMLRGGSRTHRLGKTTMEAVAQLLSGPLLPNVDDLSDDPNATAAFHLLRRAVDAFFGHFCAVLPIVHVPTWDILSTSTALIAAMACIGSIFVDSSDAWDNSLLLSEICSYVIVWQGESDASSYQDASYLSACCLHQIYSLGSGNRSLYQSADRKRGLLIGSLRGIGLLRSRLCIENDEPDQSHTDETRAEHLEAKWRRWRDVQQGRRLAWASFEYDCSLCTLTNRRGAVDMSELPAHLPCTDALWQASSAAAWKALYSQSSPAAKGPLHATLLRELMSTGTFPWDLPSWSKRLCCQIIGRLLWDIKQMELVWIYDTLGLSSLRAAQKQTSASLLNALSHFARSMTRASTTPELIDNNIARLIYHYSHLYTAGDILDLVIFIVRSSATTSTSNAANKQSPKKNTECNLAKSQLSSKLAYDPCKTRKLVWHAAQITAVADEYIVSAPCEILRVSMGYLFIMAFARFGTHTHELVEVGGDDPVKLDNLRPTQSQQETMSRWIEYGGSASLATIENLCSDGCIGALNEQAQTLLSKLRNWGLVDKFSKILDAFQSCED</sequence>
<proteinExistence type="predicted"/>
<keyword evidence="5" id="KW-0539">Nucleus</keyword>
<evidence type="ECO:0000256" key="4">
    <source>
        <dbReference type="ARBA" id="ARBA00023163"/>
    </source>
</evidence>
<dbReference type="AlphaFoldDB" id="A0AAV9N370"/>
<evidence type="ECO:0000256" key="3">
    <source>
        <dbReference type="ARBA" id="ARBA00023015"/>
    </source>
</evidence>
<evidence type="ECO:0000256" key="6">
    <source>
        <dbReference type="SAM" id="MobiDB-lite"/>
    </source>
</evidence>
<evidence type="ECO:0000313" key="8">
    <source>
        <dbReference type="EMBL" id="KAK5048524.1"/>
    </source>
</evidence>
<protein>
    <recommendedName>
        <fullName evidence="7">Xylanolytic transcriptional activator regulatory domain-containing protein</fullName>
    </recommendedName>
</protein>
<feature type="domain" description="Xylanolytic transcriptional activator regulatory" evidence="7">
    <location>
        <begin position="298"/>
        <end position="553"/>
    </location>
</feature>
<name>A0AAV9N370_9EURO</name>
<dbReference type="PANTHER" id="PTHR47660:SF2">
    <property type="entry name" value="TRANSCRIPTION FACTOR WITH C2H2 AND ZN(2)-CYS(6) DNA BINDING DOMAIN (EUROFUNG)"/>
    <property type="match status" value="1"/>
</dbReference>
<dbReference type="Proteomes" id="UP001358417">
    <property type="component" value="Unassembled WGS sequence"/>
</dbReference>
<feature type="compositionally biased region" description="Polar residues" evidence="6">
    <location>
        <begin position="11"/>
        <end position="24"/>
    </location>
</feature>
<keyword evidence="9" id="KW-1185">Reference proteome</keyword>
<feature type="region of interest" description="Disordered" evidence="6">
    <location>
        <begin position="1"/>
        <end position="27"/>
    </location>
</feature>
<keyword evidence="2" id="KW-0862">Zinc</keyword>
<dbReference type="GO" id="GO:0003677">
    <property type="term" value="F:DNA binding"/>
    <property type="evidence" value="ECO:0007669"/>
    <property type="project" value="InterPro"/>
</dbReference>
<dbReference type="CDD" id="cd12148">
    <property type="entry name" value="fungal_TF_MHR"/>
    <property type="match status" value="1"/>
</dbReference>
<reference evidence="8 9" key="1">
    <citation type="submission" date="2023-08" db="EMBL/GenBank/DDBJ databases">
        <title>Black Yeasts Isolated from many extreme environments.</title>
        <authorList>
            <person name="Coleine C."/>
            <person name="Stajich J.E."/>
            <person name="Selbmann L."/>
        </authorList>
    </citation>
    <scope>NUCLEOTIDE SEQUENCE [LARGE SCALE GENOMIC DNA]</scope>
    <source>
        <strain evidence="8 9">CCFEE 5792</strain>
    </source>
</reference>
<dbReference type="RefSeq" id="XP_064703883.1">
    <property type="nucleotide sequence ID" value="XM_064849180.1"/>
</dbReference>
<comment type="caution">
    <text evidence="8">The sequence shown here is derived from an EMBL/GenBank/DDBJ whole genome shotgun (WGS) entry which is preliminary data.</text>
</comment>
<dbReference type="InterPro" id="IPR007219">
    <property type="entry name" value="XnlR_reg_dom"/>
</dbReference>
<dbReference type="GO" id="GO:0006351">
    <property type="term" value="P:DNA-templated transcription"/>
    <property type="evidence" value="ECO:0007669"/>
    <property type="project" value="InterPro"/>
</dbReference>
<dbReference type="EMBL" id="JAVRRD010000021">
    <property type="protein sequence ID" value="KAK5048524.1"/>
    <property type="molecule type" value="Genomic_DNA"/>
</dbReference>
<evidence type="ECO:0000259" key="7">
    <source>
        <dbReference type="Pfam" id="PF04082"/>
    </source>
</evidence>
<dbReference type="GO" id="GO:0008270">
    <property type="term" value="F:zinc ion binding"/>
    <property type="evidence" value="ECO:0007669"/>
    <property type="project" value="InterPro"/>
</dbReference>
<dbReference type="Pfam" id="PF04082">
    <property type="entry name" value="Fungal_trans"/>
    <property type="match status" value="1"/>
</dbReference>
<gene>
    <name evidence="8" type="ORF">LTR84_005614</name>
</gene>
<evidence type="ECO:0000256" key="5">
    <source>
        <dbReference type="ARBA" id="ARBA00023242"/>
    </source>
</evidence>
<dbReference type="PANTHER" id="PTHR47660">
    <property type="entry name" value="TRANSCRIPTION FACTOR WITH C2H2 AND ZN(2)-CYS(6) DNA BINDING DOMAIN (EUROFUNG)-RELATED-RELATED"/>
    <property type="match status" value="1"/>
</dbReference>
<accession>A0AAV9N370</accession>
<keyword evidence="3" id="KW-0805">Transcription regulation</keyword>
<dbReference type="GeneID" id="89973789"/>